<dbReference type="PROSITE" id="PS51459">
    <property type="entry name" value="FIDO"/>
    <property type="match status" value="1"/>
</dbReference>
<gene>
    <name evidence="2" type="ORF">TEK04_16930</name>
</gene>
<dbReference type="InterPro" id="IPR036597">
    <property type="entry name" value="Fido-like_dom_sf"/>
</dbReference>
<dbReference type="EMBL" id="JBAPLU010000020">
    <property type="protein sequence ID" value="MEI4273407.1"/>
    <property type="molecule type" value="Genomic_DNA"/>
</dbReference>
<evidence type="ECO:0000313" key="2">
    <source>
        <dbReference type="EMBL" id="MEI4273407.1"/>
    </source>
</evidence>
<evidence type="ECO:0000259" key="1">
    <source>
        <dbReference type="PROSITE" id="PS51459"/>
    </source>
</evidence>
<feature type="domain" description="Fido" evidence="1">
    <location>
        <begin position="108"/>
        <end position="260"/>
    </location>
</feature>
<reference evidence="2 3" key="1">
    <citation type="submission" date="2024-03" db="EMBL/GenBank/DDBJ databases">
        <title>Draft genome sequence of Klenkia sp. LSe6-5.</title>
        <authorList>
            <person name="Duangmal K."/>
            <person name="Chantavorakit T."/>
        </authorList>
    </citation>
    <scope>NUCLEOTIDE SEQUENCE [LARGE SCALE GENOMIC DNA]</scope>
    <source>
        <strain evidence="2 3">LSe6-5</strain>
    </source>
</reference>
<keyword evidence="3" id="KW-1185">Reference proteome</keyword>
<dbReference type="InterPro" id="IPR040198">
    <property type="entry name" value="Fido_containing"/>
</dbReference>
<dbReference type="Proteomes" id="UP001361570">
    <property type="component" value="Unassembled WGS sequence"/>
</dbReference>
<organism evidence="2 3">
    <name type="scientific">Klenkia sesuvii</name>
    <dbReference type="NCBI Taxonomy" id="3103137"/>
    <lineage>
        <taxon>Bacteria</taxon>
        <taxon>Bacillati</taxon>
        <taxon>Actinomycetota</taxon>
        <taxon>Actinomycetes</taxon>
        <taxon>Geodermatophilales</taxon>
        <taxon>Geodermatophilaceae</taxon>
        <taxon>Klenkia</taxon>
    </lineage>
</organism>
<accession>A0ABU8DZF7</accession>
<dbReference type="InterPro" id="IPR003812">
    <property type="entry name" value="Fido"/>
</dbReference>
<dbReference type="RefSeq" id="WP_336405527.1">
    <property type="nucleotide sequence ID" value="NZ_JBAPLU010000020.1"/>
</dbReference>
<dbReference type="PANTHER" id="PTHR13504:SF38">
    <property type="entry name" value="FIDO DOMAIN-CONTAINING PROTEIN"/>
    <property type="match status" value="1"/>
</dbReference>
<evidence type="ECO:0000313" key="3">
    <source>
        <dbReference type="Proteomes" id="UP001361570"/>
    </source>
</evidence>
<proteinExistence type="predicted"/>
<protein>
    <submittedName>
        <fullName evidence="2">Fic family protein</fullName>
    </submittedName>
</protein>
<comment type="caution">
    <text evidence="2">The sequence shown here is derived from an EMBL/GenBank/DDBJ whole genome shotgun (WGS) entry which is preliminary data.</text>
</comment>
<sequence>MTRLFAIPELDLDDHQTIEGVHGMRRELASVLRAPRRWGGGLRRTTQARAIQGSNSIEGYSVSDQDAAAAVEDEAPLTADQQTWAEILGYRRVLTYVLQVATSPGFRVDPMTLRAMHFMLLEHDLTKSPGQYRQRAVYVRDDVTDTTVYEGPDSDLVPELMDALVAGLNTDRDVDPLVRAAMAHLNLVMIHPFRDGNGRMARALQTMVLAQDSVIEPTFSSIEEWLGANTSDYYRVLAATGQGAWHPENDAHLWLKFNLRAHHMQAQTLQRRFAEAEELWTALDALIIQHRLPERVSDPLFDAVLGLRVQRSTYIKRTELEQRTATRDLAHLADLGLLDPVGQTRGRYYLAGEQLRQLRTAARSTRRPLADPYPGLMDEVRRVAPVVARNVSGVTSDEGDR</sequence>
<dbReference type="SUPFAM" id="SSF140931">
    <property type="entry name" value="Fic-like"/>
    <property type="match status" value="1"/>
</dbReference>
<dbReference type="PANTHER" id="PTHR13504">
    <property type="entry name" value="FIDO DOMAIN-CONTAINING PROTEIN DDB_G0283145"/>
    <property type="match status" value="1"/>
</dbReference>
<dbReference type="Pfam" id="PF02661">
    <property type="entry name" value="Fic"/>
    <property type="match status" value="1"/>
</dbReference>
<dbReference type="Gene3D" id="1.10.3290.10">
    <property type="entry name" value="Fido-like domain"/>
    <property type="match status" value="1"/>
</dbReference>
<name>A0ABU8DZF7_9ACTN</name>